<evidence type="ECO:0000256" key="2">
    <source>
        <dbReference type="SAM" id="Phobius"/>
    </source>
</evidence>
<reference evidence="4" key="1">
    <citation type="journal article" date="2019" name="Int. J. Syst. Evol. Microbiol.">
        <title>The Global Catalogue of Microorganisms (GCM) 10K type strain sequencing project: providing services to taxonomists for standard genome sequencing and annotation.</title>
        <authorList>
            <consortium name="The Broad Institute Genomics Platform"/>
            <consortium name="The Broad Institute Genome Sequencing Center for Infectious Disease"/>
            <person name="Wu L."/>
            <person name="Ma J."/>
        </authorList>
    </citation>
    <scope>NUCLEOTIDE SEQUENCE [LARGE SCALE GENOMIC DNA]</scope>
    <source>
        <strain evidence="4">JCM 9371</strain>
    </source>
</reference>
<organism evidence="3 4">
    <name type="scientific">Actinomadura fibrosa</name>
    <dbReference type="NCBI Taxonomy" id="111802"/>
    <lineage>
        <taxon>Bacteria</taxon>
        <taxon>Bacillati</taxon>
        <taxon>Actinomycetota</taxon>
        <taxon>Actinomycetes</taxon>
        <taxon>Streptosporangiales</taxon>
        <taxon>Thermomonosporaceae</taxon>
        <taxon>Actinomadura</taxon>
    </lineage>
</organism>
<feature type="region of interest" description="Disordered" evidence="1">
    <location>
        <begin position="13"/>
        <end position="33"/>
    </location>
</feature>
<feature type="transmembrane region" description="Helical" evidence="2">
    <location>
        <begin position="59"/>
        <end position="77"/>
    </location>
</feature>
<keyword evidence="4" id="KW-1185">Reference proteome</keyword>
<evidence type="ECO:0000313" key="4">
    <source>
        <dbReference type="Proteomes" id="UP001597063"/>
    </source>
</evidence>
<keyword evidence="2" id="KW-1133">Transmembrane helix</keyword>
<sequence>MSMPRNALARLRSRVERRPAGTQPPGSAPRRTPLGGAIVILIVVLVAVLWLLARGWSTQAALAAVAGTAVIAVELVVRLRVECPHQA</sequence>
<name>A0ABW2XQN6_9ACTN</name>
<feature type="transmembrane region" description="Helical" evidence="2">
    <location>
        <begin position="34"/>
        <end position="53"/>
    </location>
</feature>
<proteinExistence type="predicted"/>
<evidence type="ECO:0008006" key="5">
    <source>
        <dbReference type="Google" id="ProtNLM"/>
    </source>
</evidence>
<evidence type="ECO:0000313" key="3">
    <source>
        <dbReference type="EMBL" id="MFD0688681.1"/>
    </source>
</evidence>
<dbReference type="Proteomes" id="UP001597063">
    <property type="component" value="Unassembled WGS sequence"/>
</dbReference>
<gene>
    <name evidence="3" type="ORF">ACFQZM_29600</name>
</gene>
<dbReference type="RefSeq" id="WP_131755122.1">
    <property type="nucleotide sequence ID" value="NZ_CAACUY010000003.1"/>
</dbReference>
<evidence type="ECO:0000256" key="1">
    <source>
        <dbReference type="SAM" id="MobiDB-lite"/>
    </source>
</evidence>
<keyword evidence="2" id="KW-0812">Transmembrane</keyword>
<comment type="caution">
    <text evidence="3">The sequence shown here is derived from an EMBL/GenBank/DDBJ whole genome shotgun (WGS) entry which is preliminary data.</text>
</comment>
<protein>
    <recommendedName>
        <fullName evidence="5">DUF3040 domain-containing protein</fullName>
    </recommendedName>
</protein>
<keyword evidence="2" id="KW-0472">Membrane</keyword>
<dbReference type="EMBL" id="JBHTGP010000015">
    <property type="protein sequence ID" value="MFD0688681.1"/>
    <property type="molecule type" value="Genomic_DNA"/>
</dbReference>
<accession>A0ABW2XQN6</accession>